<evidence type="ECO:0000256" key="5">
    <source>
        <dbReference type="ARBA" id="ARBA00022614"/>
    </source>
</evidence>
<dbReference type="PANTHER" id="PTHR48051:SF39">
    <property type="entry name" value="P53-INDUCED DEATH DOMAIN PROTEIN 1"/>
    <property type="match status" value="1"/>
</dbReference>
<dbReference type="Gene3D" id="2.60.220.30">
    <property type="match status" value="2"/>
</dbReference>
<gene>
    <name evidence="20" type="primary">Pidd1</name>
</gene>
<evidence type="ECO:0000256" key="6">
    <source>
        <dbReference type="ARBA" id="ARBA00022703"/>
    </source>
</evidence>
<feature type="region of interest" description="Disordered" evidence="17">
    <location>
        <begin position="810"/>
        <end position="833"/>
    </location>
</feature>
<dbReference type="Gene3D" id="3.80.10.10">
    <property type="entry name" value="Ribonuclease Inhibitor"/>
    <property type="match status" value="1"/>
</dbReference>
<feature type="active site" evidence="15">
    <location>
        <position position="527"/>
    </location>
</feature>
<dbReference type="PROSITE" id="PS50017">
    <property type="entry name" value="DEATH_DOMAIN"/>
    <property type="match status" value="1"/>
</dbReference>
<evidence type="ECO:0000256" key="17">
    <source>
        <dbReference type="SAM" id="MobiDB-lite"/>
    </source>
</evidence>
<dbReference type="FunFam" id="2.60.220.30:FF:000010">
    <property type="entry name" value="p53-induced death domain-containing protein 1 isoform X2"/>
    <property type="match status" value="1"/>
</dbReference>
<evidence type="ECO:0000256" key="15">
    <source>
        <dbReference type="PIRSR" id="PIRSR619502-1"/>
    </source>
</evidence>
<evidence type="ECO:0000256" key="11">
    <source>
        <dbReference type="ARBA" id="ARBA00056062"/>
    </source>
</evidence>
<dbReference type="FunFam" id="1.10.533.10:FF:000033">
    <property type="entry name" value="p53-induced death domain-containing protein 1 isoform X1"/>
    <property type="match status" value="1"/>
</dbReference>
<dbReference type="InterPro" id="IPR000488">
    <property type="entry name" value="Death_dom"/>
</dbReference>
<dbReference type="Ensembl" id="ENSNGAT00000028194.1">
    <property type="protein sequence ID" value="ENSNGAP00000022507.1"/>
    <property type="gene ID" value="ENSNGAG00000021340.1"/>
</dbReference>
<evidence type="ECO:0000256" key="14">
    <source>
        <dbReference type="ARBA" id="ARBA00076633"/>
    </source>
</evidence>
<keyword evidence="6" id="KW-0053">Apoptosis</keyword>
<organism evidence="20 21">
    <name type="scientific">Nannospalax galili</name>
    <name type="common">Northern Israeli blind subterranean mole rat</name>
    <name type="synonym">Spalax galili</name>
    <dbReference type="NCBI Taxonomy" id="1026970"/>
    <lineage>
        <taxon>Eukaryota</taxon>
        <taxon>Metazoa</taxon>
        <taxon>Chordata</taxon>
        <taxon>Craniata</taxon>
        <taxon>Vertebrata</taxon>
        <taxon>Euteleostomi</taxon>
        <taxon>Mammalia</taxon>
        <taxon>Eutheria</taxon>
        <taxon>Euarchontoglires</taxon>
        <taxon>Glires</taxon>
        <taxon>Rodentia</taxon>
        <taxon>Myomorpha</taxon>
        <taxon>Muroidea</taxon>
        <taxon>Spalacidae</taxon>
        <taxon>Spalacinae</taxon>
        <taxon>Nannospalax</taxon>
    </lineage>
</organism>
<dbReference type="GeneTree" id="ENSGT00940000161780"/>
<dbReference type="SUPFAM" id="SSF52058">
    <property type="entry name" value="L domain-like"/>
    <property type="match status" value="1"/>
</dbReference>
<evidence type="ECO:0000313" key="21">
    <source>
        <dbReference type="Proteomes" id="UP000694381"/>
    </source>
</evidence>
<keyword evidence="7" id="KW-0677">Repeat</keyword>
<dbReference type="AlphaFoldDB" id="A0A8C6WBY0"/>
<evidence type="ECO:0000256" key="2">
    <source>
        <dbReference type="ARBA" id="ARBA00004496"/>
    </source>
</evidence>
<proteinExistence type="predicted"/>
<dbReference type="InterPro" id="IPR000906">
    <property type="entry name" value="ZU5_dom"/>
</dbReference>
<evidence type="ECO:0000256" key="8">
    <source>
        <dbReference type="ARBA" id="ARBA00022801"/>
    </source>
</evidence>
<evidence type="ECO:0000256" key="3">
    <source>
        <dbReference type="ARBA" id="ARBA00022490"/>
    </source>
</evidence>
<feature type="site" description="Cleavage; by autolysis" evidence="16">
    <location>
        <begin position="386"/>
        <end position="387"/>
    </location>
</feature>
<protein>
    <recommendedName>
        <fullName evidence="13">p53-induced death domain-containing protein 1</fullName>
    </recommendedName>
    <alternativeName>
        <fullName evidence="14">Leucine-rich repeat and death domain-containing protein</fullName>
    </alternativeName>
</protein>
<dbReference type="InterPro" id="IPR032675">
    <property type="entry name" value="LRR_dom_sf"/>
</dbReference>
<keyword evidence="9" id="KW-0007">Acetylation</keyword>
<dbReference type="GO" id="GO:0016787">
    <property type="term" value="F:hydrolase activity"/>
    <property type="evidence" value="ECO:0007669"/>
    <property type="project" value="UniProtKB-KW"/>
</dbReference>
<reference evidence="20" key="2">
    <citation type="submission" date="2025-09" db="UniProtKB">
        <authorList>
            <consortium name="Ensembl"/>
        </authorList>
    </citation>
    <scope>IDENTIFICATION</scope>
</reference>
<dbReference type="Pfam" id="PF00560">
    <property type="entry name" value="LRR_1"/>
    <property type="match status" value="1"/>
</dbReference>
<evidence type="ECO:0000256" key="12">
    <source>
        <dbReference type="ARBA" id="ARBA00063478"/>
    </source>
</evidence>
<reference evidence="20" key="1">
    <citation type="submission" date="2025-08" db="UniProtKB">
        <authorList>
            <consortium name="Ensembl"/>
        </authorList>
    </citation>
    <scope>IDENTIFICATION</scope>
</reference>
<dbReference type="Gene3D" id="1.10.533.10">
    <property type="entry name" value="Death Domain, Fas"/>
    <property type="match status" value="1"/>
</dbReference>
<dbReference type="Pfam" id="PF13855">
    <property type="entry name" value="LRR_8"/>
    <property type="match status" value="1"/>
</dbReference>
<dbReference type="PANTHER" id="PTHR48051">
    <property type="match status" value="1"/>
</dbReference>
<keyword evidence="3" id="KW-0963">Cytoplasm</keyword>
<evidence type="ECO:0000313" key="20">
    <source>
        <dbReference type="Ensembl" id="ENSNGAP00000022507.1"/>
    </source>
</evidence>
<dbReference type="Pfam" id="PF00791">
    <property type="entry name" value="ZU5"/>
    <property type="match status" value="2"/>
</dbReference>
<keyword evidence="4" id="KW-0597">Phosphoprotein</keyword>
<dbReference type="PROSITE" id="PS51450">
    <property type="entry name" value="LRR"/>
    <property type="match status" value="2"/>
</dbReference>
<accession>A0A8C6WBY0</accession>
<dbReference type="CDD" id="cd08779">
    <property type="entry name" value="Death_PIDD"/>
    <property type="match status" value="1"/>
</dbReference>
<dbReference type="Proteomes" id="UP000694381">
    <property type="component" value="Unassembled WGS sequence"/>
</dbReference>
<dbReference type="GO" id="GO:0006974">
    <property type="term" value="P:DNA damage response"/>
    <property type="evidence" value="ECO:0007669"/>
    <property type="project" value="InterPro"/>
</dbReference>
<dbReference type="GO" id="GO:0005634">
    <property type="term" value="C:nucleus"/>
    <property type="evidence" value="ECO:0007669"/>
    <property type="project" value="UniProtKB-SubCell"/>
</dbReference>
<dbReference type="GO" id="GO:0007165">
    <property type="term" value="P:signal transduction"/>
    <property type="evidence" value="ECO:0007669"/>
    <property type="project" value="InterPro"/>
</dbReference>
<dbReference type="SMART" id="SM00364">
    <property type="entry name" value="LRR_BAC"/>
    <property type="match status" value="3"/>
</dbReference>
<feature type="domain" description="ZU5" evidence="19">
    <location>
        <begin position="263"/>
        <end position="395"/>
    </location>
</feature>
<dbReference type="InterPro" id="IPR050216">
    <property type="entry name" value="LRR_domain-containing"/>
</dbReference>
<dbReference type="InterPro" id="IPR011029">
    <property type="entry name" value="DEATH-like_dom_sf"/>
</dbReference>
<comment type="subcellular location">
    <subcellularLocation>
        <location evidence="2">Cytoplasm</location>
    </subcellularLocation>
    <subcellularLocation>
        <location evidence="1">Nucleus</location>
    </subcellularLocation>
</comment>
<comment type="subunit">
    <text evidence="12">Forms a complex named the PIDDosome with CASP2 and CRADD. Forms a complex with IKBKG and RIPK1. Interacts with FADD and MADD.</text>
</comment>
<dbReference type="SMART" id="SM00369">
    <property type="entry name" value="LRR_TYP"/>
    <property type="match status" value="3"/>
</dbReference>
<feature type="site" description="Cleavage; by autolysis" evidence="16">
    <location>
        <begin position="528"/>
        <end position="529"/>
    </location>
</feature>
<dbReference type="PROSITE" id="PS51145">
    <property type="entry name" value="ZU5"/>
    <property type="match status" value="2"/>
</dbReference>
<dbReference type="OMA" id="YPGGCHR"/>
<keyword evidence="5" id="KW-0433">Leucine-rich repeat</keyword>
<dbReference type="Pfam" id="PF00531">
    <property type="entry name" value="Death"/>
    <property type="match status" value="1"/>
</dbReference>
<feature type="domain" description="Death" evidence="18">
    <location>
        <begin position="711"/>
        <end position="796"/>
    </location>
</feature>
<dbReference type="InterPro" id="IPR001611">
    <property type="entry name" value="Leu-rich_rpt"/>
</dbReference>
<dbReference type="SMART" id="SM00005">
    <property type="entry name" value="DEATH"/>
    <property type="match status" value="1"/>
</dbReference>
<evidence type="ECO:0000256" key="9">
    <source>
        <dbReference type="ARBA" id="ARBA00022990"/>
    </source>
</evidence>
<evidence type="ECO:0000256" key="16">
    <source>
        <dbReference type="PIRSR" id="PIRSR619502-2"/>
    </source>
</evidence>
<evidence type="ECO:0000259" key="19">
    <source>
        <dbReference type="PROSITE" id="PS51145"/>
    </source>
</evidence>
<dbReference type="InterPro" id="IPR003591">
    <property type="entry name" value="Leu-rich_rpt_typical-subtyp"/>
</dbReference>
<sequence>MATVLEGLELEEAAAASEDAAEDAVDSRPGMPLLLTGNQLNLDLYSGGCRHLQHLCAQEPPQLLQVEFLRLSTHEDSQLLEDTLARVPWRRLCLRSLVLKGGHIRGALGACLHGTLTTLPAGLSGLASLTHLDLSFNRLETLPDCILELHSLDALLLSHNCLSELPEALGALSTLTFLTVTHNYLERLPTTLGSLSTLQRLDLSENLLDTIPPEIGDLNSLSELNLASNRLPPGRHTTILNTSCPCAGTPQVPEMPRLFLTSDLDSFLVTPHGCSVTLACGVRLQFPAGATTTPVTIHYRLWLPEPGLVSLGPHDFLLSRVLELQPHGVAFQQDVSLWLLFVPPRARRCREVVVRTRSENQWSDLETHLEAEAPKRLWARCQVPHFSWFLVVLRPVSNACLVPPEGALLCSSGHPGVKVTFPPGATEEPRQVSMQVMHMAGRELRALLGEPEASVSPLLCLSQSSPHNFLQPVTVQLPLPPGITGFSLDRSCLHLLYRDPPTATWDDITTQVVLELTHLYARFQVTHFSWYWLWYTTKNCVGGLARKAWERLRLHRVNLIALQRRRDPEQVLLQCLPRNKVDATLRRLLERYRGPEPSDTVEMFEGEKFFAAFERGIDVDADRPDCVDGRICFVFYSHLKNVKEVYITTTLDREAQAVRATFLHPPLSEPHLILPMEVPQERLQGPKGRRQGADFSLLPLNLGDAETGFLTQSNLLSVASRLGPDWPAVALHLGMSYRELQRIRHEFRDDLDGQIRHMLFSWAERQAGQPGAVGVLVKALEQSDRQDVAEEVRAILELGCHKYQDSIRRTGLAPENPSLPGTSASQTPEPTQT</sequence>
<evidence type="ECO:0000259" key="18">
    <source>
        <dbReference type="PROSITE" id="PS50017"/>
    </source>
</evidence>
<comment type="function">
    <text evidence="11">Component of the DNA damage/stress response pathway that functions downstream of p53/TP53 and can either promote cell survival or apoptosis. Associated with CRADD and the CASP2 caspase, it forms the PIDDosome a complex that activates CASP2 and triggers apoptosis. Associated with IKBKG and RIPK1, it enhances sumoylation and ubiquitination of IKBKG which is important for activation of the transcription factor NF-kappa-B.</text>
</comment>
<feature type="active site" evidence="15">
    <location>
        <position position="385"/>
    </location>
</feature>
<feature type="active site" evidence="15">
    <location>
        <position position="387"/>
    </location>
</feature>
<feature type="compositionally biased region" description="Polar residues" evidence="17">
    <location>
        <begin position="819"/>
        <end position="833"/>
    </location>
</feature>
<keyword evidence="8" id="KW-0378">Hydrolase</keyword>
<feature type="domain" description="ZU5" evidence="19">
    <location>
        <begin position="396"/>
        <end position="537"/>
    </location>
</feature>
<dbReference type="GO" id="GO:0006915">
    <property type="term" value="P:apoptotic process"/>
    <property type="evidence" value="ECO:0007669"/>
    <property type="project" value="UniProtKB-KW"/>
</dbReference>
<dbReference type="GO" id="GO:0005737">
    <property type="term" value="C:cytoplasm"/>
    <property type="evidence" value="ECO:0007669"/>
    <property type="project" value="UniProtKB-SubCell"/>
</dbReference>
<name>A0A8C6WBY0_NANGA</name>
<dbReference type="FunFam" id="2.60.220.30:FF:000011">
    <property type="entry name" value="P53-induced death domain protein 1"/>
    <property type="match status" value="1"/>
</dbReference>
<evidence type="ECO:0000256" key="7">
    <source>
        <dbReference type="ARBA" id="ARBA00022737"/>
    </source>
</evidence>
<dbReference type="PRINTS" id="PR00019">
    <property type="entry name" value="LEURICHRPT"/>
</dbReference>
<keyword evidence="10" id="KW-0539">Nucleus</keyword>
<dbReference type="Pfam" id="PF10461">
    <property type="entry name" value="Peptidase_S68"/>
    <property type="match status" value="1"/>
</dbReference>
<evidence type="ECO:0000256" key="10">
    <source>
        <dbReference type="ARBA" id="ARBA00023242"/>
    </source>
</evidence>
<evidence type="ECO:0000256" key="13">
    <source>
        <dbReference type="ARBA" id="ARBA00070647"/>
    </source>
</evidence>
<keyword evidence="21" id="KW-1185">Reference proteome</keyword>
<evidence type="ECO:0000256" key="1">
    <source>
        <dbReference type="ARBA" id="ARBA00004123"/>
    </source>
</evidence>
<dbReference type="InterPro" id="IPR019502">
    <property type="entry name" value="Peptidase_S68_pidd"/>
</dbReference>
<evidence type="ECO:0000256" key="4">
    <source>
        <dbReference type="ARBA" id="ARBA00022553"/>
    </source>
</evidence>
<dbReference type="SUPFAM" id="SSF47986">
    <property type="entry name" value="DEATH domain"/>
    <property type="match status" value="1"/>
</dbReference>
<feature type="active site" evidence="15">
    <location>
        <position position="529"/>
    </location>
</feature>